<dbReference type="EMBL" id="LUGG01000003">
    <property type="protein sequence ID" value="OBZ76529.1"/>
    <property type="molecule type" value="Genomic_DNA"/>
</dbReference>
<organism evidence="1 2">
    <name type="scientific">Grifola frondosa</name>
    <name type="common">Maitake</name>
    <name type="synonym">Polyporus frondosus</name>
    <dbReference type="NCBI Taxonomy" id="5627"/>
    <lineage>
        <taxon>Eukaryota</taxon>
        <taxon>Fungi</taxon>
        <taxon>Dikarya</taxon>
        <taxon>Basidiomycota</taxon>
        <taxon>Agaricomycotina</taxon>
        <taxon>Agaricomycetes</taxon>
        <taxon>Polyporales</taxon>
        <taxon>Grifolaceae</taxon>
        <taxon>Grifola</taxon>
    </lineage>
</organism>
<dbReference type="Proteomes" id="UP000092993">
    <property type="component" value="Unassembled WGS sequence"/>
</dbReference>
<protein>
    <recommendedName>
        <fullName evidence="3">F-box domain-containing protein</fullName>
    </recommendedName>
</protein>
<sequence length="412" mass="44677">MVLMQGQKSSCLHALATAVTTTLAEHGDGRMHNVKTLNSMTIILHTRAEGLGTGNKELLDAILDPLAPHLPTLASVARTCAAINPSATRLLYRHLSVSAYARNLSVVNTLAIRPDLARFVRTFSITLDDTDPVFRAFYVDLQRALASMMHLTDLTLLIDASASWVLSNGGQLQGTLYPFLEQFVCAFPLDASVLGFIARTPGLRSLQLPVLPSIVDSLLPTHIPRLVSYTGPASLLPILASRPLTTLHLLDDLSLDNIPPPVVSTRTSETISFSGHTVHPDGEMDTQAHVQVLSAVTSAPPAQVLEALALAYPGLVCLRLMTTAAFWEAPDMTFYTRIASTLSTLPSLAVFELSGMHWASRPKSPSSSFSPSVEKEWLSPPITPRAVELAEPDELDGNRDYDFDGAFLDWSY</sequence>
<dbReference type="AlphaFoldDB" id="A0A1C7MJC5"/>
<proteinExistence type="predicted"/>
<comment type="caution">
    <text evidence="1">The sequence shown here is derived from an EMBL/GenBank/DDBJ whole genome shotgun (WGS) entry which is preliminary data.</text>
</comment>
<dbReference type="OrthoDB" id="613763at2759"/>
<dbReference type="OMA" id="DGAFLDW"/>
<name>A0A1C7MJC5_GRIFR</name>
<reference evidence="1 2" key="1">
    <citation type="submission" date="2016-03" db="EMBL/GenBank/DDBJ databases">
        <title>Whole genome sequencing of Grifola frondosa 9006-11.</title>
        <authorList>
            <person name="Min B."/>
            <person name="Park H."/>
            <person name="Kim J.-G."/>
            <person name="Cho H."/>
            <person name="Oh Y.-L."/>
            <person name="Kong W.-S."/>
            <person name="Choi I.-G."/>
        </authorList>
    </citation>
    <scope>NUCLEOTIDE SEQUENCE [LARGE SCALE GENOMIC DNA]</scope>
    <source>
        <strain evidence="1 2">9006-11</strain>
    </source>
</reference>
<gene>
    <name evidence="1" type="ORF">A0H81_03535</name>
</gene>
<evidence type="ECO:0008006" key="3">
    <source>
        <dbReference type="Google" id="ProtNLM"/>
    </source>
</evidence>
<keyword evidence="2" id="KW-1185">Reference proteome</keyword>
<evidence type="ECO:0000313" key="1">
    <source>
        <dbReference type="EMBL" id="OBZ76529.1"/>
    </source>
</evidence>
<accession>A0A1C7MJC5</accession>
<evidence type="ECO:0000313" key="2">
    <source>
        <dbReference type="Proteomes" id="UP000092993"/>
    </source>
</evidence>